<sequence>MFCALALVCDDYFVPSLEKLCESHNGVCVCVCVCVCVRVCVHVLSPGVFITKGDVGVGTIVGSAVFNILCIIGVCGFFAGQAVKLSHWALLRDSIYYTFSITALILIIYDEKVSWFNGRAHRYFDRRKKSSVNLSNGLTGSTDLEDNITCDATAVLLKKGNTQWSHSPMVPQPYGPTAQWYHSPMRQRLINTTETRVNRITNGDSDSAARAQGRRGLENGMGGAEQGLNGRCRLQLLESGNETENENEDNENNENDEEGEGEDDSNGPLLPFKVPAGACNKLKWLVMWPLSLLLFLTVPNCAKRRWERWFMVSFFTATMWIAGLSYIMVWMVTVIGFTLGIPDVIMGITFLAAGTSVPDCMASVIVARQDLDSVSLPASGLGDMAISNSIGSNVFDILIYLNSRGLIFSVGLLLASVFVT</sequence>
<dbReference type="InterPro" id="IPR004481">
    <property type="entry name" value="K/Na/Ca-exchanger"/>
</dbReference>
<dbReference type="GO" id="GO:0015293">
    <property type="term" value="F:symporter activity"/>
    <property type="evidence" value="ECO:0007669"/>
    <property type="project" value="UniProtKB-KW"/>
</dbReference>
<feature type="region of interest" description="Disordered" evidence="18">
    <location>
        <begin position="239"/>
        <end position="269"/>
    </location>
</feature>
<evidence type="ECO:0000256" key="19">
    <source>
        <dbReference type="SAM" id="Phobius"/>
    </source>
</evidence>
<evidence type="ECO:0000256" key="16">
    <source>
        <dbReference type="ARBA" id="ARBA00023201"/>
    </source>
</evidence>
<gene>
    <name evidence="21" type="ORF">FQN60_011665</name>
</gene>
<evidence type="ECO:0000256" key="2">
    <source>
        <dbReference type="ARBA" id="ARBA00005364"/>
    </source>
</evidence>
<feature type="transmembrane region" description="Helical" evidence="19">
    <location>
        <begin position="90"/>
        <end position="109"/>
    </location>
</feature>
<evidence type="ECO:0000256" key="18">
    <source>
        <dbReference type="SAM" id="MobiDB-lite"/>
    </source>
</evidence>
<feature type="compositionally biased region" description="Polar residues" evidence="18">
    <location>
        <begin position="193"/>
        <end position="205"/>
    </location>
</feature>
<dbReference type="InterPro" id="IPR044880">
    <property type="entry name" value="NCX_ion-bd_dom_sf"/>
</dbReference>
<keyword evidence="14" id="KW-0406">Ion transport</keyword>
<dbReference type="GO" id="GO:0008273">
    <property type="term" value="F:calcium, potassium:sodium antiporter activity"/>
    <property type="evidence" value="ECO:0007669"/>
    <property type="project" value="TreeGrafter"/>
</dbReference>
<keyword evidence="12 19" id="KW-1133">Transmembrane helix</keyword>
<dbReference type="AlphaFoldDB" id="A0A5J5DMM8"/>
<keyword evidence="8" id="KW-0732">Signal</keyword>
<keyword evidence="5" id="KW-0633">Potassium transport</keyword>
<keyword evidence="15 19" id="KW-0472">Membrane</keyword>
<evidence type="ECO:0000256" key="4">
    <source>
        <dbReference type="ARBA" id="ARBA00022449"/>
    </source>
</evidence>
<evidence type="ECO:0000256" key="5">
    <source>
        <dbReference type="ARBA" id="ARBA00022538"/>
    </source>
</evidence>
<organism evidence="21 22">
    <name type="scientific">Etheostoma spectabile</name>
    <name type="common">orangethroat darter</name>
    <dbReference type="NCBI Taxonomy" id="54343"/>
    <lineage>
        <taxon>Eukaryota</taxon>
        <taxon>Metazoa</taxon>
        <taxon>Chordata</taxon>
        <taxon>Craniata</taxon>
        <taxon>Vertebrata</taxon>
        <taxon>Euteleostomi</taxon>
        <taxon>Actinopterygii</taxon>
        <taxon>Neopterygii</taxon>
        <taxon>Teleostei</taxon>
        <taxon>Neoteleostei</taxon>
        <taxon>Acanthomorphata</taxon>
        <taxon>Eupercaria</taxon>
        <taxon>Perciformes</taxon>
        <taxon>Percoidei</taxon>
        <taxon>Percidae</taxon>
        <taxon>Etheostomatinae</taxon>
        <taxon>Etheostoma</taxon>
    </lineage>
</organism>
<feature type="non-terminal residue" evidence="21">
    <location>
        <position position="420"/>
    </location>
</feature>
<comment type="subcellular location">
    <subcellularLocation>
        <location evidence="1">Membrane</location>
        <topology evidence="1">Multi-pass membrane protein</topology>
    </subcellularLocation>
</comment>
<evidence type="ECO:0000256" key="11">
    <source>
        <dbReference type="ARBA" id="ARBA00022958"/>
    </source>
</evidence>
<comment type="caution">
    <text evidence="21">The sequence shown here is derived from an EMBL/GenBank/DDBJ whole genome shotgun (WGS) entry which is preliminary data.</text>
</comment>
<accession>A0A5J5DMM8</accession>
<evidence type="ECO:0000259" key="20">
    <source>
        <dbReference type="Pfam" id="PF01699"/>
    </source>
</evidence>
<evidence type="ECO:0000256" key="15">
    <source>
        <dbReference type="ARBA" id="ARBA00023136"/>
    </source>
</evidence>
<keyword evidence="16" id="KW-0739">Sodium transport</keyword>
<evidence type="ECO:0000256" key="3">
    <source>
        <dbReference type="ARBA" id="ARBA00022448"/>
    </source>
</evidence>
<feature type="domain" description="Sodium/calcium exchanger membrane region" evidence="20">
    <location>
        <begin position="2"/>
        <end position="118"/>
    </location>
</feature>
<feature type="transmembrane region" description="Helical" evidence="19">
    <location>
        <begin position="55"/>
        <end position="78"/>
    </location>
</feature>
<name>A0A5J5DMM8_9PERO</name>
<dbReference type="Pfam" id="PF01699">
    <property type="entry name" value="Na_Ca_ex"/>
    <property type="match status" value="2"/>
</dbReference>
<proteinExistence type="inferred from homology"/>
<keyword evidence="10" id="KW-0769">Symport</keyword>
<keyword evidence="7 19" id="KW-0812">Transmembrane</keyword>
<dbReference type="GO" id="GO:0006874">
    <property type="term" value="P:intracellular calcium ion homeostasis"/>
    <property type="evidence" value="ECO:0007669"/>
    <property type="project" value="TreeGrafter"/>
</dbReference>
<evidence type="ECO:0000256" key="7">
    <source>
        <dbReference type="ARBA" id="ARBA00022692"/>
    </source>
</evidence>
<protein>
    <recommendedName>
        <fullName evidence="20">Sodium/calcium exchanger membrane region domain-containing protein</fullName>
    </recommendedName>
</protein>
<comment type="similarity">
    <text evidence="2">Belongs to the Ca(2+):cation antiporter (CaCA) (TC 2.A.19) family. SLC24A subfamily.</text>
</comment>
<dbReference type="EMBL" id="VOFY01000002">
    <property type="protein sequence ID" value="KAA8594530.1"/>
    <property type="molecule type" value="Genomic_DNA"/>
</dbReference>
<evidence type="ECO:0000313" key="22">
    <source>
        <dbReference type="Proteomes" id="UP000327493"/>
    </source>
</evidence>
<evidence type="ECO:0000256" key="17">
    <source>
        <dbReference type="ARBA" id="ARBA00033627"/>
    </source>
</evidence>
<dbReference type="Gene3D" id="1.20.1420.30">
    <property type="entry name" value="NCX, central ion-binding region"/>
    <property type="match status" value="2"/>
</dbReference>
<keyword evidence="3" id="KW-0813">Transport</keyword>
<reference evidence="21 22" key="1">
    <citation type="submission" date="2019-08" db="EMBL/GenBank/DDBJ databases">
        <title>A chromosome-level genome assembly, high-density linkage maps, and genome scans reveal the genomic architecture of hybrid incompatibilities underlying speciation via character displacement in darters (Percidae: Etheostominae).</title>
        <authorList>
            <person name="Moran R.L."/>
            <person name="Catchen J.M."/>
            <person name="Fuller R.C."/>
        </authorList>
    </citation>
    <scope>NUCLEOTIDE SEQUENCE [LARGE SCALE GENOMIC DNA]</scope>
    <source>
        <strain evidence="21">EspeVRDwgs_2016</strain>
        <tissue evidence="21">Muscle</tissue>
    </source>
</reference>
<dbReference type="FunFam" id="1.20.1420.30:FF:000009">
    <property type="entry name" value="sodium/potassium/calcium exchanger 5 isoform X2"/>
    <property type="match status" value="1"/>
</dbReference>
<evidence type="ECO:0000256" key="9">
    <source>
        <dbReference type="ARBA" id="ARBA00022837"/>
    </source>
</evidence>
<evidence type="ECO:0000256" key="14">
    <source>
        <dbReference type="ARBA" id="ARBA00023065"/>
    </source>
</evidence>
<dbReference type="PANTHER" id="PTHR10846:SF42">
    <property type="entry name" value="SODIUM_POTASSIUM_CALCIUM EXCHANGER 3"/>
    <property type="match status" value="1"/>
</dbReference>
<dbReference type="GO" id="GO:0005886">
    <property type="term" value="C:plasma membrane"/>
    <property type="evidence" value="ECO:0007669"/>
    <property type="project" value="TreeGrafter"/>
</dbReference>
<evidence type="ECO:0000256" key="8">
    <source>
        <dbReference type="ARBA" id="ARBA00022729"/>
    </source>
</evidence>
<feature type="transmembrane region" description="Helical" evidence="19">
    <location>
        <begin position="314"/>
        <end position="341"/>
    </location>
</feature>
<evidence type="ECO:0000256" key="6">
    <source>
        <dbReference type="ARBA" id="ARBA00022568"/>
    </source>
</evidence>
<evidence type="ECO:0000256" key="12">
    <source>
        <dbReference type="ARBA" id="ARBA00022989"/>
    </source>
</evidence>
<evidence type="ECO:0000256" key="1">
    <source>
        <dbReference type="ARBA" id="ARBA00004141"/>
    </source>
</evidence>
<evidence type="ECO:0000256" key="10">
    <source>
        <dbReference type="ARBA" id="ARBA00022847"/>
    </source>
</evidence>
<comment type="catalytic activity">
    <reaction evidence="17">
        <text>Ca(2+)(out) + K(+)(out) + 4 Na(+)(in) = Ca(2+)(in) + K(+)(in) + 4 Na(+)(out)</text>
        <dbReference type="Rhea" id="RHEA:69967"/>
        <dbReference type="ChEBI" id="CHEBI:29101"/>
        <dbReference type="ChEBI" id="CHEBI:29103"/>
        <dbReference type="ChEBI" id="CHEBI:29108"/>
    </reaction>
</comment>
<dbReference type="InterPro" id="IPR004837">
    <property type="entry name" value="NaCa_Exmemb"/>
</dbReference>
<feature type="region of interest" description="Disordered" evidence="18">
    <location>
        <begin position="193"/>
        <end position="227"/>
    </location>
</feature>
<evidence type="ECO:0000256" key="13">
    <source>
        <dbReference type="ARBA" id="ARBA00023053"/>
    </source>
</evidence>
<keyword evidence="22" id="KW-1185">Reference proteome</keyword>
<feature type="transmembrane region" description="Helical" evidence="19">
    <location>
        <begin position="397"/>
        <end position="419"/>
    </location>
</feature>
<keyword evidence="11" id="KW-0630">Potassium</keyword>
<feature type="domain" description="Sodium/calcium exchanger membrane region" evidence="20">
    <location>
        <begin position="311"/>
        <end position="401"/>
    </location>
</feature>
<keyword evidence="13" id="KW-0915">Sodium</keyword>
<keyword evidence="9" id="KW-0106">Calcium</keyword>
<dbReference type="PANTHER" id="PTHR10846">
    <property type="entry name" value="SODIUM/POTASSIUM/CALCIUM EXCHANGER"/>
    <property type="match status" value="1"/>
</dbReference>
<keyword evidence="6" id="KW-0109">Calcium transport</keyword>
<feature type="compositionally biased region" description="Acidic residues" evidence="18">
    <location>
        <begin position="241"/>
        <end position="265"/>
    </location>
</feature>
<dbReference type="GO" id="GO:0005262">
    <property type="term" value="F:calcium channel activity"/>
    <property type="evidence" value="ECO:0007669"/>
    <property type="project" value="TreeGrafter"/>
</dbReference>
<evidence type="ECO:0000313" key="21">
    <source>
        <dbReference type="EMBL" id="KAA8594530.1"/>
    </source>
</evidence>
<dbReference type="Proteomes" id="UP000327493">
    <property type="component" value="Chromosome 2"/>
</dbReference>
<keyword evidence="4" id="KW-0050">Antiport</keyword>